<dbReference type="GO" id="GO:0000711">
    <property type="term" value="P:meiotic DNA repair synthesis"/>
    <property type="evidence" value="ECO:0007669"/>
    <property type="project" value="InterPro"/>
</dbReference>
<proteinExistence type="predicted"/>
<protein>
    <submittedName>
        <fullName evidence="1">Uncharacterized protein</fullName>
    </submittedName>
</protein>
<dbReference type="AlphaFoldDB" id="A0AAV6UF32"/>
<dbReference type="PANTHER" id="PTHR35258">
    <property type="entry name" value="SPERMATOGENESIS-ASSOCIATED PROTEIN 22"/>
    <property type="match status" value="1"/>
</dbReference>
<organism evidence="1 2">
    <name type="scientific">Oedothorax gibbosus</name>
    <dbReference type="NCBI Taxonomy" id="931172"/>
    <lineage>
        <taxon>Eukaryota</taxon>
        <taxon>Metazoa</taxon>
        <taxon>Ecdysozoa</taxon>
        <taxon>Arthropoda</taxon>
        <taxon>Chelicerata</taxon>
        <taxon>Arachnida</taxon>
        <taxon>Araneae</taxon>
        <taxon>Araneomorphae</taxon>
        <taxon>Entelegynae</taxon>
        <taxon>Araneoidea</taxon>
        <taxon>Linyphiidae</taxon>
        <taxon>Erigoninae</taxon>
        <taxon>Oedothorax</taxon>
    </lineage>
</organism>
<accession>A0AAV6UF32</accession>
<comment type="caution">
    <text evidence="1">The sequence shown here is derived from an EMBL/GenBank/DDBJ whole genome shotgun (WGS) entry which is preliminary data.</text>
</comment>
<gene>
    <name evidence="1" type="ORF">JTE90_017095</name>
</gene>
<keyword evidence="2" id="KW-1185">Reference proteome</keyword>
<dbReference type="GO" id="GO:0007129">
    <property type="term" value="P:homologous chromosome pairing at meiosis"/>
    <property type="evidence" value="ECO:0007669"/>
    <property type="project" value="InterPro"/>
</dbReference>
<reference evidence="1 2" key="1">
    <citation type="journal article" date="2022" name="Nat. Ecol. Evol.">
        <title>A masculinizing supergene underlies an exaggerated male reproductive morph in a spider.</title>
        <authorList>
            <person name="Hendrickx F."/>
            <person name="De Corte Z."/>
            <person name="Sonet G."/>
            <person name="Van Belleghem S.M."/>
            <person name="Kostlbacher S."/>
            <person name="Vangestel C."/>
        </authorList>
    </citation>
    <scope>NUCLEOTIDE SEQUENCE [LARGE SCALE GENOMIC DNA]</scope>
    <source>
        <strain evidence="1">W744_W776</strain>
    </source>
</reference>
<evidence type="ECO:0000313" key="2">
    <source>
        <dbReference type="Proteomes" id="UP000827092"/>
    </source>
</evidence>
<dbReference type="InterPro" id="IPR033536">
    <property type="entry name" value="Spata22"/>
</dbReference>
<dbReference type="GO" id="GO:0007276">
    <property type="term" value="P:gamete generation"/>
    <property type="evidence" value="ECO:0007669"/>
    <property type="project" value="InterPro"/>
</dbReference>
<sequence>MNFLYNAKRMRGETSIAKRPYTFRNPSIQHRFVAPANTFDKYTMRQGVMKTPVLGHASAFSPYENAYICRDEGYASAMEIEDPGMWDNECALDMEMDFDVEEDNCMKRKNNFAYPETEYFPQEKGMHPRMYMNKENQMNSAKMGREMTPKRQSVLCTDTPRGLGFKLQKKEKSLIEIEQENSPKLVSKSTTLDAPLKPKPKPQSQIPTFPRIFTVTVEKLQGWKKTLPSGQMVFELYGILEKVLDVKFPKCKKLQFRMNMKSSLICTFYEIDRTLPGEALGQWCRCIVLWRQNNEYQCVSIRSASANELKNLDKWMVASSKSMAVILKTLK</sequence>
<dbReference type="Proteomes" id="UP000827092">
    <property type="component" value="Unassembled WGS sequence"/>
</dbReference>
<name>A0AAV6UF32_9ARAC</name>
<dbReference type="PANTHER" id="PTHR35258:SF1">
    <property type="entry name" value="SPERMATOGENESIS-ASSOCIATED PROTEIN 22"/>
    <property type="match status" value="1"/>
</dbReference>
<dbReference type="EMBL" id="JAFNEN010000436">
    <property type="protein sequence ID" value="KAG8183007.1"/>
    <property type="molecule type" value="Genomic_DNA"/>
</dbReference>
<evidence type="ECO:0000313" key="1">
    <source>
        <dbReference type="EMBL" id="KAG8183007.1"/>
    </source>
</evidence>
<dbReference type="GO" id="GO:0051445">
    <property type="term" value="P:regulation of meiotic cell cycle"/>
    <property type="evidence" value="ECO:0007669"/>
    <property type="project" value="TreeGrafter"/>
</dbReference>